<gene>
    <name evidence="4" type="ORF">POM88_011944</name>
</gene>
<dbReference type="InterPro" id="IPR021480">
    <property type="entry name" value="Zinc_ribbon_12"/>
</dbReference>
<evidence type="ECO:0000313" key="4">
    <source>
        <dbReference type="EMBL" id="KAK1392888.1"/>
    </source>
</evidence>
<comment type="caution">
    <text evidence="4">The sequence shown here is derived from an EMBL/GenBank/DDBJ whole genome shotgun (WGS) entry which is preliminary data.</text>
</comment>
<feature type="domain" description="Probable zinc-ribbon" evidence="2">
    <location>
        <begin position="655"/>
        <end position="699"/>
    </location>
</feature>
<dbReference type="InterPro" id="IPR055126">
    <property type="entry name" value="EDR4-like_N"/>
</dbReference>
<reference evidence="4" key="1">
    <citation type="submission" date="2023-02" db="EMBL/GenBank/DDBJ databases">
        <title>Genome of toxic invasive species Heracleum sosnowskyi carries increased number of genes despite the absence of recent whole-genome duplications.</title>
        <authorList>
            <person name="Schelkunov M."/>
            <person name="Shtratnikova V."/>
            <person name="Makarenko M."/>
            <person name="Klepikova A."/>
            <person name="Omelchenko D."/>
            <person name="Novikova G."/>
            <person name="Obukhova E."/>
            <person name="Bogdanov V."/>
            <person name="Penin A."/>
            <person name="Logacheva M."/>
        </authorList>
    </citation>
    <scope>NUCLEOTIDE SEQUENCE</scope>
    <source>
        <strain evidence="4">Hsosn_3</strain>
        <tissue evidence="4">Leaf</tissue>
    </source>
</reference>
<feature type="region of interest" description="Disordered" evidence="1">
    <location>
        <begin position="233"/>
        <end position="290"/>
    </location>
</feature>
<name>A0AAD8IX53_9APIA</name>
<dbReference type="Proteomes" id="UP001237642">
    <property type="component" value="Unassembled WGS sequence"/>
</dbReference>
<organism evidence="4 5">
    <name type="scientific">Heracleum sosnowskyi</name>
    <dbReference type="NCBI Taxonomy" id="360622"/>
    <lineage>
        <taxon>Eukaryota</taxon>
        <taxon>Viridiplantae</taxon>
        <taxon>Streptophyta</taxon>
        <taxon>Embryophyta</taxon>
        <taxon>Tracheophyta</taxon>
        <taxon>Spermatophyta</taxon>
        <taxon>Magnoliopsida</taxon>
        <taxon>eudicotyledons</taxon>
        <taxon>Gunneridae</taxon>
        <taxon>Pentapetalae</taxon>
        <taxon>asterids</taxon>
        <taxon>campanulids</taxon>
        <taxon>Apiales</taxon>
        <taxon>Apiaceae</taxon>
        <taxon>Apioideae</taxon>
        <taxon>apioid superclade</taxon>
        <taxon>Tordylieae</taxon>
        <taxon>Tordyliinae</taxon>
        <taxon>Heracleum</taxon>
    </lineage>
</organism>
<dbReference type="Pfam" id="PF11331">
    <property type="entry name" value="Zn_ribbon_12"/>
    <property type="match status" value="1"/>
</dbReference>
<accession>A0AAD8IX53</accession>
<feature type="compositionally biased region" description="Polar residues" evidence="1">
    <location>
        <begin position="756"/>
        <end position="778"/>
    </location>
</feature>
<evidence type="ECO:0000256" key="1">
    <source>
        <dbReference type="SAM" id="MobiDB-lite"/>
    </source>
</evidence>
<feature type="compositionally biased region" description="Basic and acidic residues" evidence="1">
    <location>
        <begin position="244"/>
        <end position="263"/>
    </location>
</feature>
<protein>
    <recommendedName>
        <fullName evidence="6">Zinc-ribbon domain-containing protein</fullName>
    </recommendedName>
</protein>
<evidence type="ECO:0000259" key="3">
    <source>
        <dbReference type="Pfam" id="PF22910"/>
    </source>
</evidence>
<sequence>MTSQMNTKVRFVRCPRCRRVLPELADVPVYECGGCGTILQAKNQKKDTNDTGSLVHEADPTQRNGLDYLMSPSTDESDLEKILEKCGSGLSCRKEGLGDLKQSHKNHTSDVISCHENTGSLPEISGHAGTDEDELPLVQYGTQSHNELGDDDIELPGDIRAANKIMSSPELNHNEAKSLVHGPENLSPRKEDVSPRASENISYGSQIYSQNRLKELPTSTGFTGDLSSCYESCEDGDLSSVSGTDREVDESLKKYSIPEEQIRKSQSSPVASETPDNQMIPSSEPTKQAEEPFPVFQRLSSADTLENIPHVYARTDLGVTLRSSTAKHYYDYGVSTSCMETEIEIPSQHLRPSRKNFKDAEPRITNEMPIRDELVVNYGMSRENKLTPRPNNSLTPLSAKKHHTTKGSKWSRDEFQEPSERRRPVKVTAETGEYSSRPPIYLKDSQVVRNGNSTSYESKGLPARTVDPESKTQLLRMVYELQDQLKRVQMSKGIPHSRYFSGIAEKEQLPAYSNLFVPNGERYRDLRYAFNPGRLDQVKTYTQHGKVPRMAFSGDAAQFSHEVDCSCLRCYRQKWNYSAQLPRHAYYDEGHSVLYSRGPRHSSHSPYYSTSASPYQYSSFEFPWSHDMMLDVIYQNNHEVKKKQQAAKQHFRPIAGAAPIIACYSCNEILLLPADFLLLKRKCHRLRCSACTVVLKFSLVKGIRIVEYNREPKTPPPSEVGEYPETTNLASASCAVDYQHGDPAVSSCDGYEKSSQKSATDIEQSSPAPPSETMNGSYLLQKMSAGNPLKTKKDGKKPIEQDSRNSYNCRETFELGGPSSKVYEPENVFSEIEEVPPEGGSPLHQLMGYSSPTYIR</sequence>
<evidence type="ECO:0008006" key="6">
    <source>
        <dbReference type="Google" id="ProtNLM"/>
    </source>
</evidence>
<keyword evidence="5" id="KW-1185">Reference proteome</keyword>
<dbReference type="AlphaFoldDB" id="A0AAD8IX53"/>
<dbReference type="PANTHER" id="PTHR31105:SF38">
    <property type="entry name" value="PROTEIN ENHANCED DISEASE RESISTANCE 4"/>
    <property type="match status" value="1"/>
</dbReference>
<dbReference type="EMBL" id="JAUIZM010000003">
    <property type="protein sequence ID" value="KAK1392888.1"/>
    <property type="molecule type" value="Genomic_DNA"/>
</dbReference>
<proteinExistence type="predicted"/>
<feature type="region of interest" description="Disordered" evidence="1">
    <location>
        <begin position="833"/>
        <end position="856"/>
    </location>
</feature>
<evidence type="ECO:0000259" key="2">
    <source>
        <dbReference type="Pfam" id="PF11331"/>
    </source>
</evidence>
<dbReference type="InterPro" id="IPR040244">
    <property type="entry name" value="EDR4-like"/>
</dbReference>
<dbReference type="GO" id="GO:1900150">
    <property type="term" value="P:regulation of defense response to fungus"/>
    <property type="evidence" value="ECO:0007669"/>
    <property type="project" value="InterPro"/>
</dbReference>
<feature type="compositionally biased region" description="Basic and acidic residues" evidence="1">
    <location>
        <begin position="410"/>
        <end position="422"/>
    </location>
</feature>
<dbReference type="PANTHER" id="PTHR31105">
    <property type="entry name" value="EXTRA-LARGE G-PROTEIN-LIKE"/>
    <property type="match status" value="1"/>
</dbReference>
<feature type="region of interest" description="Disordered" evidence="1">
    <location>
        <begin position="178"/>
        <end position="204"/>
    </location>
</feature>
<evidence type="ECO:0000313" key="5">
    <source>
        <dbReference type="Proteomes" id="UP001237642"/>
    </source>
</evidence>
<feature type="region of interest" description="Disordered" evidence="1">
    <location>
        <begin position="745"/>
        <end position="807"/>
    </location>
</feature>
<feature type="region of interest" description="Disordered" evidence="1">
    <location>
        <begin position="382"/>
        <end position="432"/>
    </location>
</feature>
<feature type="compositionally biased region" description="Polar residues" evidence="1">
    <location>
        <begin position="264"/>
        <end position="286"/>
    </location>
</feature>
<feature type="region of interest" description="Disordered" evidence="1">
    <location>
        <begin position="46"/>
        <end position="67"/>
    </location>
</feature>
<dbReference type="Pfam" id="PF22910">
    <property type="entry name" value="EDR4-like_1st"/>
    <property type="match status" value="1"/>
</dbReference>
<reference evidence="4" key="2">
    <citation type="submission" date="2023-05" db="EMBL/GenBank/DDBJ databases">
        <authorList>
            <person name="Schelkunov M.I."/>
        </authorList>
    </citation>
    <scope>NUCLEOTIDE SEQUENCE</scope>
    <source>
        <strain evidence="4">Hsosn_3</strain>
        <tissue evidence="4">Leaf</tissue>
    </source>
</reference>
<feature type="domain" description="Enhanced disease resistance 4-like N-terminal" evidence="3">
    <location>
        <begin position="8"/>
        <end position="41"/>
    </location>
</feature>